<dbReference type="Pfam" id="PF06013">
    <property type="entry name" value="WXG100"/>
    <property type="match status" value="1"/>
</dbReference>
<feature type="domain" description="DUF1023" evidence="2">
    <location>
        <begin position="322"/>
        <end position="489"/>
    </location>
</feature>
<evidence type="ECO:0000256" key="1">
    <source>
        <dbReference type="SAM" id="MobiDB-lite"/>
    </source>
</evidence>
<dbReference type="AlphaFoldDB" id="A0A1H6K0R6"/>
<dbReference type="InterPro" id="IPR036689">
    <property type="entry name" value="ESAT-6-like_sf"/>
</dbReference>
<dbReference type="Gene3D" id="1.10.287.1060">
    <property type="entry name" value="ESAT-6-like"/>
    <property type="match status" value="1"/>
</dbReference>
<feature type="region of interest" description="Disordered" evidence="1">
    <location>
        <begin position="574"/>
        <end position="598"/>
    </location>
</feature>
<evidence type="ECO:0000313" key="3">
    <source>
        <dbReference type="EMBL" id="SEH65880.1"/>
    </source>
</evidence>
<protein>
    <submittedName>
        <fullName evidence="3">Proteins of 100 residues with WXG</fullName>
    </submittedName>
</protein>
<sequence>MPVTIPQVEASRPEGLTQAAAELSRQATGLNNQITTQQAALENLRQGWSGTASAQALAKATPTLDQMRRLHETLTNLQSTLQSGGATLTANRTSVLQTVTQLQQQGWQVGPDGSVSVKPGSPLDQYARASPVNAMRVDQLAATNSLTMKTALANFDTADRQLSQGVRSTVAGLSDTTMRSWGPGGPLPQAPPKESGPKIPDTKDPVEVKNWWNSLSKEERDRLIREQPEKIGNLNGVPVEPRSRANKAVMQRDIDRVEQRAAVTGATVDQVKANPDKFGLTGTDITRYNNAVQVKRGLETNSKNTGGTETFLYVYEPEAFDGQGRAAVAIGNPDNADNTAVVVPGTGNSVTSGWLSNPDAANVYNETAAANRGATTSVVAWMGYNAPDSLFDPQVAQVGNAREGGNLLANDINTLELTNRGDSHVTVMGHSYGSTTVADACAGYGLRADDVVLVGSPGTDLAETAADFNLPPGGQVYVGSASTDPITHLGGDTQAHVPGTGVTVGLGSDPATTDFGGTRFKAEVAGVDWPWKDHSGYYVTGSESLFSIGEIAAGNGDRLDDLGMTAGERHTIDIPIPGLPDVEIDPETYRPATRDHHH</sequence>
<dbReference type="InterPro" id="IPR010427">
    <property type="entry name" value="DUF1023"/>
</dbReference>
<organism evidence="3 4">
    <name type="scientific">Mycolicibacterium rutilum</name>
    <name type="common">Mycobacterium rutilum</name>
    <dbReference type="NCBI Taxonomy" id="370526"/>
    <lineage>
        <taxon>Bacteria</taxon>
        <taxon>Bacillati</taxon>
        <taxon>Actinomycetota</taxon>
        <taxon>Actinomycetes</taxon>
        <taxon>Mycobacteriales</taxon>
        <taxon>Mycobacteriaceae</taxon>
        <taxon>Mycolicibacterium</taxon>
    </lineage>
</organism>
<dbReference type="InterPro" id="IPR010310">
    <property type="entry name" value="T7SS_ESAT-6-like"/>
</dbReference>
<accession>A0A1H6K0R6</accession>
<dbReference type="STRING" id="370526.SAMN04489835_2554"/>
<dbReference type="SUPFAM" id="SSF140453">
    <property type="entry name" value="EsxAB dimer-like"/>
    <property type="match status" value="1"/>
</dbReference>
<dbReference type="Pfam" id="PF06259">
    <property type="entry name" value="Abhydrolase_8"/>
    <property type="match status" value="1"/>
</dbReference>
<keyword evidence="4" id="KW-1185">Reference proteome</keyword>
<feature type="region of interest" description="Disordered" evidence="1">
    <location>
        <begin position="171"/>
        <end position="205"/>
    </location>
</feature>
<reference evidence="4" key="1">
    <citation type="submission" date="2016-10" db="EMBL/GenBank/DDBJ databases">
        <authorList>
            <person name="Varghese N."/>
            <person name="Submissions S."/>
        </authorList>
    </citation>
    <scope>NUCLEOTIDE SEQUENCE [LARGE SCALE GENOMIC DNA]</scope>
    <source>
        <strain evidence="4">DSM 45405</strain>
    </source>
</reference>
<proteinExistence type="predicted"/>
<dbReference type="EMBL" id="LT629971">
    <property type="protein sequence ID" value="SEH65880.1"/>
    <property type="molecule type" value="Genomic_DNA"/>
</dbReference>
<dbReference type="SUPFAM" id="SSF53474">
    <property type="entry name" value="alpha/beta-Hydrolases"/>
    <property type="match status" value="1"/>
</dbReference>
<evidence type="ECO:0000259" key="2">
    <source>
        <dbReference type="Pfam" id="PF06259"/>
    </source>
</evidence>
<name>A0A1H6K0R6_MYCRU</name>
<dbReference type="Proteomes" id="UP000182915">
    <property type="component" value="Chromosome I"/>
</dbReference>
<dbReference type="InterPro" id="IPR029058">
    <property type="entry name" value="AB_hydrolase_fold"/>
</dbReference>
<gene>
    <name evidence="3" type="ORF">SAMN04489835_2554</name>
</gene>
<evidence type="ECO:0000313" key="4">
    <source>
        <dbReference type="Proteomes" id="UP000182915"/>
    </source>
</evidence>
<dbReference type="OrthoDB" id="5969911at2"/>
<dbReference type="RefSeq" id="WP_083407469.1">
    <property type="nucleotide sequence ID" value="NZ_LT629971.1"/>
</dbReference>